<dbReference type="GO" id="GO:0050308">
    <property type="term" value="F:sugar-phosphatase activity"/>
    <property type="evidence" value="ECO:0007669"/>
    <property type="project" value="TreeGrafter"/>
</dbReference>
<dbReference type="Pfam" id="PF13419">
    <property type="entry name" value="HAD_2"/>
    <property type="match status" value="1"/>
</dbReference>
<dbReference type="EMBL" id="PVWO01000298">
    <property type="protein sequence ID" value="PSB53517.1"/>
    <property type="molecule type" value="Genomic_DNA"/>
</dbReference>
<reference evidence="1 2" key="1">
    <citation type="submission" date="2018-03" db="EMBL/GenBank/DDBJ databases">
        <title>The ancient ancestry and fast evolution of plastids.</title>
        <authorList>
            <person name="Moore K.R."/>
            <person name="Magnabosco C."/>
            <person name="Momper L."/>
            <person name="Gold D.A."/>
            <person name="Bosak T."/>
            <person name="Fournier G.P."/>
        </authorList>
    </citation>
    <scope>NUCLEOTIDE SEQUENCE [LARGE SCALE GENOMIC DNA]</scope>
    <source>
        <strain evidence="1 2">CCALA 037</strain>
    </source>
</reference>
<dbReference type="Proteomes" id="UP000238937">
    <property type="component" value="Unassembled WGS sequence"/>
</dbReference>
<sequence>TFQLRFILALGHNLMTLPENERTVSSFVEISLVDLVPFDRFATIVTSDSIERAKPDPDAYNYCLQQLEIAANEAIAIEDTPIGINAAKAAGIITIGTPEATTTDRDLAAADLVVHDLTDISLDLLSALLDRQAAPLGFS</sequence>
<gene>
    <name evidence="1" type="ORF">C7B77_19470</name>
</gene>
<organism evidence="1 2">
    <name type="scientific">Chamaesiphon polymorphus CCALA 037</name>
    <dbReference type="NCBI Taxonomy" id="2107692"/>
    <lineage>
        <taxon>Bacteria</taxon>
        <taxon>Bacillati</taxon>
        <taxon>Cyanobacteriota</taxon>
        <taxon>Cyanophyceae</taxon>
        <taxon>Gomontiellales</taxon>
        <taxon>Chamaesiphonaceae</taxon>
        <taxon>Chamaesiphon</taxon>
    </lineage>
</organism>
<dbReference type="NCBIfam" id="TIGR01509">
    <property type="entry name" value="HAD-SF-IA-v3"/>
    <property type="match status" value="1"/>
</dbReference>
<comment type="caution">
    <text evidence="1">The sequence shown here is derived from an EMBL/GenBank/DDBJ whole genome shotgun (WGS) entry which is preliminary data.</text>
</comment>
<dbReference type="RefSeq" id="WP_219892206.1">
    <property type="nucleotide sequence ID" value="NZ_PVWO01000298.1"/>
</dbReference>
<keyword evidence="2" id="KW-1185">Reference proteome</keyword>
<accession>A0A2T1G8B8</accession>
<proteinExistence type="predicted"/>
<dbReference type="SUPFAM" id="SSF56784">
    <property type="entry name" value="HAD-like"/>
    <property type="match status" value="1"/>
</dbReference>
<dbReference type="PANTHER" id="PTHR43481">
    <property type="entry name" value="FRUCTOSE-1-PHOSPHATE PHOSPHATASE"/>
    <property type="match status" value="1"/>
</dbReference>
<name>A0A2T1G8B8_9CYAN</name>
<dbReference type="InterPro" id="IPR036412">
    <property type="entry name" value="HAD-like_sf"/>
</dbReference>
<dbReference type="InterPro" id="IPR041492">
    <property type="entry name" value="HAD_2"/>
</dbReference>
<dbReference type="AlphaFoldDB" id="A0A2T1G8B8"/>
<evidence type="ECO:0000313" key="2">
    <source>
        <dbReference type="Proteomes" id="UP000238937"/>
    </source>
</evidence>
<evidence type="ECO:0008006" key="3">
    <source>
        <dbReference type="Google" id="ProtNLM"/>
    </source>
</evidence>
<dbReference type="Gene3D" id="3.40.50.1000">
    <property type="entry name" value="HAD superfamily/HAD-like"/>
    <property type="match status" value="1"/>
</dbReference>
<dbReference type="InterPro" id="IPR006439">
    <property type="entry name" value="HAD-SF_hydro_IA"/>
</dbReference>
<feature type="non-terminal residue" evidence="1">
    <location>
        <position position="1"/>
    </location>
</feature>
<evidence type="ECO:0000313" key="1">
    <source>
        <dbReference type="EMBL" id="PSB53517.1"/>
    </source>
</evidence>
<dbReference type="PANTHER" id="PTHR43481:SF4">
    <property type="entry name" value="GLYCEROL-1-PHOSPHATE PHOSPHOHYDROLASE 1-RELATED"/>
    <property type="match status" value="1"/>
</dbReference>
<dbReference type="InterPro" id="IPR051806">
    <property type="entry name" value="HAD-like_SPP"/>
</dbReference>
<dbReference type="InterPro" id="IPR023214">
    <property type="entry name" value="HAD_sf"/>
</dbReference>
<protein>
    <recommendedName>
        <fullName evidence="3">HAD family hydrolase</fullName>
    </recommendedName>
</protein>